<feature type="compositionally biased region" description="Basic and acidic residues" evidence="1">
    <location>
        <begin position="711"/>
        <end position="720"/>
    </location>
</feature>
<feature type="compositionally biased region" description="Basic and acidic residues" evidence="1">
    <location>
        <begin position="112"/>
        <end position="145"/>
    </location>
</feature>
<dbReference type="Proteomes" id="UP000023152">
    <property type="component" value="Unassembled WGS sequence"/>
</dbReference>
<evidence type="ECO:0000313" key="3">
    <source>
        <dbReference type="EMBL" id="ETO33877.1"/>
    </source>
</evidence>
<organism evidence="3 4">
    <name type="scientific">Reticulomyxa filosa</name>
    <dbReference type="NCBI Taxonomy" id="46433"/>
    <lineage>
        <taxon>Eukaryota</taxon>
        <taxon>Sar</taxon>
        <taxon>Rhizaria</taxon>
        <taxon>Retaria</taxon>
        <taxon>Foraminifera</taxon>
        <taxon>Monothalamids</taxon>
        <taxon>Reticulomyxidae</taxon>
        <taxon>Reticulomyxa</taxon>
    </lineage>
</organism>
<sequence>YKYKLVGVTVHTGSAEAGHYYSYIKDRKTGDWNEFNDSWIKPFDPKDMDKECFGGKKPGNSSNSWSSDWGDNQERIKNGYILVYERPAFLKPEHNVVPTTTTTTATATTTTRTEEKKQEPTQKKQDEGDNKDASLEEAKMQDKGKTKSGNNLGVRVDPGLSVDESSLNFINREKKKEEKKEEEEKKEALVNVLDFTDIDPVKIMAQEIKTDIVNNNIEFMRDRQVFNPAYFKFVFDVVRVAPVPPFKEYDDTGKENIGLSVIQLATKVCFQYIARTADKQVIFNKFVAYLKWLFENNVPACKWLLYSLSEKRKLVSDYMLKTREVPVMRGFGELLVHAFKTLKPFEEQSLDKVETITRTVKTKKGEDKKVEEEVGVTATTRMVETLIALIELAPKYWFRFSYFFNVFRDFAILGPLQRTLLVRRHLIEKLGDLYLGNRSPYAKDTPNKQYQQMGSRMYPPKFDSLVQTLSLLICSCHTPSTRTRLTAIRQQKELTDNERKELIKFPQTSILYKNANNEDDLLEMSSKDEKLPHAKEFYLEMISQAHRSKDILHALSDIMCHWSFEDAKYSDDVVRIIIDGIDSSGPEFVITYLHIMEHFIGINDSYQNHRLEQLHGKDVGVLSAITTYRLHHQPFSFTCMRHVIEIMLKNETYRNFMLQKRNEWKWWDSWLDSYINRRYGSTSDVSPDKKKLFDAYLQLLTSNNIEPIRNVQREEPKHLGGEGGYSMYDTRVPSSFPEDHEPGQTDDIYESDEEAPTRLNAGQQGVTGPQGHGTRHQGDALEAVQSSEHPLAREEVPEHGPAGNGKNKDCKKMFKFLRNIVSHTLSMYVHIRYAHTNNLDGETDANLDDV</sequence>
<protein>
    <recommendedName>
        <fullName evidence="2">USP domain-containing protein</fullName>
    </recommendedName>
</protein>
<keyword evidence="4" id="KW-1185">Reference proteome</keyword>
<evidence type="ECO:0000313" key="4">
    <source>
        <dbReference type="Proteomes" id="UP000023152"/>
    </source>
</evidence>
<dbReference type="PANTHER" id="PTHR24006:SF827">
    <property type="entry name" value="UBIQUITIN CARBOXYL-TERMINAL HYDROLASE 34"/>
    <property type="match status" value="1"/>
</dbReference>
<evidence type="ECO:0000259" key="2">
    <source>
        <dbReference type="PROSITE" id="PS50235"/>
    </source>
</evidence>
<dbReference type="EMBL" id="ASPP01003074">
    <property type="protein sequence ID" value="ETO33877.1"/>
    <property type="molecule type" value="Genomic_DNA"/>
</dbReference>
<accession>X6P8D0</accession>
<feature type="region of interest" description="Disordered" evidence="1">
    <location>
        <begin position="94"/>
        <end position="159"/>
    </location>
</feature>
<dbReference type="InterPro" id="IPR018200">
    <property type="entry name" value="USP_CS"/>
</dbReference>
<dbReference type="AlphaFoldDB" id="X6P8D0"/>
<feature type="non-terminal residue" evidence="3">
    <location>
        <position position="1"/>
    </location>
</feature>
<dbReference type="Pfam" id="PF00443">
    <property type="entry name" value="UCH"/>
    <property type="match status" value="1"/>
</dbReference>
<dbReference type="GO" id="GO:0016579">
    <property type="term" value="P:protein deubiquitination"/>
    <property type="evidence" value="ECO:0007669"/>
    <property type="project" value="InterPro"/>
</dbReference>
<dbReference type="InterPro" id="IPR028889">
    <property type="entry name" value="USP"/>
</dbReference>
<dbReference type="GO" id="GO:0005634">
    <property type="term" value="C:nucleus"/>
    <property type="evidence" value="ECO:0007669"/>
    <property type="project" value="TreeGrafter"/>
</dbReference>
<feature type="domain" description="USP" evidence="2">
    <location>
        <begin position="1"/>
        <end position="87"/>
    </location>
</feature>
<comment type="caution">
    <text evidence="3">The sequence shown here is derived from an EMBL/GenBank/DDBJ whole genome shotgun (WGS) entry which is preliminary data.</text>
</comment>
<dbReference type="GO" id="GO:0005829">
    <property type="term" value="C:cytosol"/>
    <property type="evidence" value="ECO:0007669"/>
    <property type="project" value="TreeGrafter"/>
</dbReference>
<name>X6P8D0_RETFI</name>
<gene>
    <name evidence="3" type="ORF">RFI_03217</name>
</gene>
<feature type="compositionally biased region" description="Low complexity" evidence="1">
    <location>
        <begin position="99"/>
        <end position="111"/>
    </location>
</feature>
<reference evidence="3 4" key="1">
    <citation type="journal article" date="2013" name="Curr. Biol.">
        <title>The Genome of the Foraminiferan Reticulomyxa filosa.</title>
        <authorList>
            <person name="Glockner G."/>
            <person name="Hulsmann N."/>
            <person name="Schleicher M."/>
            <person name="Noegel A.A."/>
            <person name="Eichinger L."/>
            <person name="Gallinger C."/>
            <person name="Pawlowski J."/>
            <person name="Sierra R."/>
            <person name="Euteneuer U."/>
            <person name="Pillet L."/>
            <person name="Moustafa A."/>
            <person name="Platzer M."/>
            <person name="Groth M."/>
            <person name="Szafranski K."/>
            <person name="Schliwa M."/>
        </authorList>
    </citation>
    <scope>NUCLEOTIDE SEQUENCE [LARGE SCALE GENOMIC DNA]</scope>
</reference>
<dbReference type="Gene3D" id="3.90.70.10">
    <property type="entry name" value="Cysteine proteinases"/>
    <property type="match status" value="1"/>
</dbReference>
<dbReference type="InterPro" id="IPR038765">
    <property type="entry name" value="Papain-like_cys_pep_sf"/>
</dbReference>
<dbReference type="PROSITE" id="PS50235">
    <property type="entry name" value="USP_3"/>
    <property type="match status" value="1"/>
</dbReference>
<dbReference type="InterPro" id="IPR050164">
    <property type="entry name" value="Peptidase_C19"/>
</dbReference>
<dbReference type="PROSITE" id="PS00973">
    <property type="entry name" value="USP_2"/>
    <property type="match status" value="1"/>
</dbReference>
<dbReference type="PANTHER" id="PTHR24006">
    <property type="entry name" value="UBIQUITIN CARBOXYL-TERMINAL HYDROLASE"/>
    <property type="match status" value="1"/>
</dbReference>
<evidence type="ECO:0000256" key="1">
    <source>
        <dbReference type="SAM" id="MobiDB-lite"/>
    </source>
</evidence>
<feature type="region of interest" description="Disordered" evidence="1">
    <location>
        <begin position="710"/>
        <end position="809"/>
    </location>
</feature>
<dbReference type="InterPro" id="IPR001394">
    <property type="entry name" value="Peptidase_C19_UCH"/>
</dbReference>
<proteinExistence type="predicted"/>
<dbReference type="OrthoDB" id="289038at2759"/>
<dbReference type="SUPFAM" id="SSF54001">
    <property type="entry name" value="Cysteine proteinases"/>
    <property type="match status" value="1"/>
</dbReference>
<dbReference type="GO" id="GO:0004843">
    <property type="term" value="F:cysteine-type deubiquitinase activity"/>
    <property type="evidence" value="ECO:0007669"/>
    <property type="project" value="InterPro"/>
</dbReference>